<reference evidence="2 3" key="1">
    <citation type="submission" date="2020-08" db="EMBL/GenBank/DDBJ databases">
        <title>Sequencing the genomes of 1000 actinobacteria strains.</title>
        <authorList>
            <person name="Klenk H.-P."/>
        </authorList>
    </citation>
    <scope>NUCLEOTIDE SEQUENCE [LARGE SCALE GENOMIC DNA]</scope>
    <source>
        <strain evidence="2 3">DSM 43023</strain>
    </source>
</reference>
<sequence>MLDLHARMAPRVRELTAVVVARCASEVPFYREQPQDILDEEVSRSVAVVLGLMLRTLRKGDVLDLGDLTELIAWSARRAEERVPLEAALTAYLISAEVWWRALAETAEHAQLVEAGVDLLGRPPGLYRFDDVLVEYQLARPGAGIARLAAKLDPLNDHP</sequence>
<evidence type="ECO:0000313" key="2">
    <source>
        <dbReference type="EMBL" id="MBB4938472.1"/>
    </source>
</evidence>
<organism evidence="2 3">
    <name type="scientific">Streptosporangium album</name>
    <dbReference type="NCBI Taxonomy" id="47479"/>
    <lineage>
        <taxon>Bacteria</taxon>
        <taxon>Bacillati</taxon>
        <taxon>Actinomycetota</taxon>
        <taxon>Actinomycetes</taxon>
        <taxon>Streptosporangiales</taxon>
        <taxon>Streptosporangiaceae</taxon>
        <taxon>Streptosporangium</taxon>
    </lineage>
</organism>
<keyword evidence="3" id="KW-1185">Reference proteome</keyword>
<dbReference type="Pfam" id="PF14361">
    <property type="entry name" value="RsbRD_N"/>
    <property type="match status" value="1"/>
</dbReference>
<protein>
    <recommendedName>
        <fullName evidence="1">RsbT co-antagonist protein RsbRD N-terminal domain-containing protein</fullName>
    </recommendedName>
</protein>
<accession>A0A7W7W8M7</accession>
<dbReference type="InterPro" id="IPR025751">
    <property type="entry name" value="RsbRD_N_dom"/>
</dbReference>
<dbReference type="EMBL" id="JACHJU010000001">
    <property type="protein sequence ID" value="MBB4938472.1"/>
    <property type="molecule type" value="Genomic_DNA"/>
</dbReference>
<proteinExistence type="predicted"/>
<dbReference type="RefSeq" id="WP_246466145.1">
    <property type="nucleotide sequence ID" value="NZ_BAABEK010000048.1"/>
</dbReference>
<dbReference type="Proteomes" id="UP000534286">
    <property type="component" value="Unassembled WGS sequence"/>
</dbReference>
<evidence type="ECO:0000259" key="1">
    <source>
        <dbReference type="Pfam" id="PF14361"/>
    </source>
</evidence>
<gene>
    <name evidence="2" type="ORF">FHR32_002777</name>
</gene>
<feature type="domain" description="RsbT co-antagonist protein RsbRD N-terminal" evidence="1">
    <location>
        <begin position="14"/>
        <end position="115"/>
    </location>
</feature>
<evidence type="ECO:0000313" key="3">
    <source>
        <dbReference type="Proteomes" id="UP000534286"/>
    </source>
</evidence>
<dbReference type="AlphaFoldDB" id="A0A7W7W8M7"/>
<comment type="caution">
    <text evidence="2">The sequence shown here is derived from an EMBL/GenBank/DDBJ whole genome shotgun (WGS) entry which is preliminary data.</text>
</comment>
<name>A0A7W7W8M7_9ACTN</name>